<accession>A0A0E9QVC5</accession>
<reference evidence="1" key="2">
    <citation type="journal article" date="2015" name="Fish Shellfish Immunol.">
        <title>Early steps in the European eel (Anguilla anguilla)-Vibrio vulnificus interaction in the gills: Role of the RtxA13 toxin.</title>
        <authorList>
            <person name="Callol A."/>
            <person name="Pajuelo D."/>
            <person name="Ebbesson L."/>
            <person name="Teles M."/>
            <person name="MacKenzie S."/>
            <person name="Amaro C."/>
        </authorList>
    </citation>
    <scope>NUCLEOTIDE SEQUENCE</scope>
</reference>
<protein>
    <submittedName>
        <fullName evidence="1">Uncharacterized protein</fullName>
    </submittedName>
</protein>
<evidence type="ECO:0000313" key="1">
    <source>
        <dbReference type="EMBL" id="JAH20764.1"/>
    </source>
</evidence>
<sequence>MNSWVSFLLLDASATDQQLLSLSKLRRMNSLFPL</sequence>
<name>A0A0E9QVC5_ANGAN</name>
<proteinExistence type="predicted"/>
<dbReference type="AlphaFoldDB" id="A0A0E9QVC5"/>
<organism evidence="1">
    <name type="scientific">Anguilla anguilla</name>
    <name type="common">European freshwater eel</name>
    <name type="synonym">Muraena anguilla</name>
    <dbReference type="NCBI Taxonomy" id="7936"/>
    <lineage>
        <taxon>Eukaryota</taxon>
        <taxon>Metazoa</taxon>
        <taxon>Chordata</taxon>
        <taxon>Craniata</taxon>
        <taxon>Vertebrata</taxon>
        <taxon>Euteleostomi</taxon>
        <taxon>Actinopterygii</taxon>
        <taxon>Neopterygii</taxon>
        <taxon>Teleostei</taxon>
        <taxon>Anguilliformes</taxon>
        <taxon>Anguillidae</taxon>
        <taxon>Anguilla</taxon>
    </lineage>
</organism>
<dbReference type="EMBL" id="GBXM01087813">
    <property type="protein sequence ID" value="JAH20764.1"/>
    <property type="molecule type" value="Transcribed_RNA"/>
</dbReference>
<reference evidence="1" key="1">
    <citation type="submission" date="2014-11" db="EMBL/GenBank/DDBJ databases">
        <authorList>
            <person name="Amaro Gonzalez C."/>
        </authorList>
    </citation>
    <scope>NUCLEOTIDE SEQUENCE</scope>
</reference>